<dbReference type="GO" id="GO:0000956">
    <property type="term" value="P:nuclear-transcribed mRNA catabolic process"/>
    <property type="evidence" value="ECO:0007669"/>
    <property type="project" value="TreeGrafter"/>
</dbReference>
<dbReference type="AlphaFoldDB" id="A0AAV6UUH2"/>
<evidence type="ECO:0000259" key="8">
    <source>
        <dbReference type="Pfam" id="PF17777"/>
    </source>
</evidence>
<dbReference type="Pfam" id="PF17777">
    <property type="entry name" value="RL10P_insert"/>
    <property type="match status" value="1"/>
</dbReference>
<protein>
    <recommendedName>
        <fullName evidence="6">Ribosome assembly factor mrt4</fullName>
    </recommendedName>
</protein>
<sequence length="413" mass="47436">MPKSKRNKQVELSKTKKHGLEGKKHLYEEIRSCVDNYAKLFVFSVTDMRNSKMKAVRDQWKQSRFFIGKNKVMAMALGRTPEEEYRTNLYKISQQLKGERGLLFSNKSTEEVLNWFNSYSEGDFARSGNIASENVSLKEGALPQFAHSLESYLRQLGLPTTLKRGVVHLLQDYDVCKVGDVLTPDMARILKLLGYEMAEFQVKIECVWSQDGTFLDLKSDSKENRVIAANESAMKAGFQISEDLANLDDNEEMEVMDSEVKNQEQETTQSSSPIKKPTIDTEETTSEKELGNNEDVEETIEEKIEDEEEEQIEDEEEEQIEDEEEEDEEPSDDENESTTKETDQADEDNNKSEKIKDLLNLTKEKIKEVEVTPPRISPKMTRSRARASAIKKVLTPEERMTRTRSAKKALKKK</sequence>
<organism evidence="9 10">
    <name type="scientific">Oedothorax gibbosus</name>
    <dbReference type="NCBI Taxonomy" id="931172"/>
    <lineage>
        <taxon>Eukaryota</taxon>
        <taxon>Metazoa</taxon>
        <taxon>Ecdysozoa</taxon>
        <taxon>Arthropoda</taxon>
        <taxon>Chelicerata</taxon>
        <taxon>Arachnida</taxon>
        <taxon>Araneae</taxon>
        <taxon>Araneomorphae</taxon>
        <taxon>Entelegynae</taxon>
        <taxon>Araneoidea</taxon>
        <taxon>Linyphiidae</taxon>
        <taxon>Erigoninae</taxon>
        <taxon>Oedothorax</taxon>
    </lineage>
</organism>
<evidence type="ECO:0000256" key="3">
    <source>
        <dbReference type="ARBA" id="ARBA00011117"/>
    </source>
</evidence>
<dbReference type="Gene3D" id="3.90.105.20">
    <property type="match status" value="1"/>
</dbReference>
<dbReference type="InterPro" id="IPR033867">
    <property type="entry name" value="Mrt4"/>
</dbReference>
<comment type="subunit">
    <text evidence="3 6">Associates with the pre-60S ribosomal particle.</text>
</comment>
<feature type="domain" description="Large ribosomal subunit protein uL10-like insertion" evidence="8">
    <location>
        <begin position="125"/>
        <end position="194"/>
    </location>
</feature>
<evidence type="ECO:0000256" key="7">
    <source>
        <dbReference type="SAM" id="MobiDB-lite"/>
    </source>
</evidence>
<dbReference type="GO" id="GO:0030687">
    <property type="term" value="C:preribosome, large subunit precursor"/>
    <property type="evidence" value="ECO:0007669"/>
    <property type="project" value="TreeGrafter"/>
</dbReference>
<evidence type="ECO:0000256" key="4">
    <source>
        <dbReference type="ARBA" id="ARBA00022490"/>
    </source>
</evidence>
<comment type="function">
    <text evidence="1 6">Component of the ribosome assembly machinery. Nuclear paralog of the ribosomal protein P0, it binds pre-60S subunits at an early stage of assembly in the nucleolus, and is replaced by P0 in cytoplasmic pre-60S subunits and mature 80S ribosomes.</text>
</comment>
<comment type="caution">
    <text evidence="9">The sequence shown here is derived from an EMBL/GenBank/DDBJ whole genome shotgun (WGS) entry which is preliminary data.</text>
</comment>
<reference evidence="9 10" key="1">
    <citation type="journal article" date="2022" name="Nat. Ecol. Evol.">
        <title>A masculinizing supergene underlies an exaggerated male reproductive morph in a spider.</title>
        <authorList>
            <person name="Hendrickx F."/>
            <person name="De Corte Z."/>
            <person name="Sonet G."/>
            <person name="Van Belleghem S.M."/>
            <person name="Kostlbacher S."/>
            <person name="Vangestel C."/>
        </authorList>
    </citation>
    <scope>NUCLEOTIDE SEQUENCE [LARGE SCALE GENOMIC DNA]</scope>
    <source>
        <strain evidence="9">W744_W776</strain>
    </source>
</reference>
<dbReference type="GO" id="GO:0000027">
    <property type="term" value="P:ribosomal large subunit assembly"/>
    <property type="evidence" value="ECO:0007669"/>
    <property type="project" value="InterPro"/>
</dbReference>
<evidence type="ECO:0000256" key="1">
    <source>
        <dbReference type="ARBA" id="ARBA00004046"/>
    </source>
</evidence>
<dbReference type="InterPro" id="IPR043141">
    <property type="entry name" value="Ribosomal_uL10-like_sf"/>
</dbReference>
<keyword evidence="10" id="KW-1185">Reference proteome</keyword>
<dbReference type="InterPro" id="IPR040637">
    <property type="entry name" value="Ribosomal_uL10-like_insert"/>
</dbReference>
<dbReference type="InterPro" id="IPR043164">
    <property type="entry name" value="Ribosomal_uL10-like_insert_sf"/>
</dbReference>
<evidence type="ECO:0000256" key="5">
    <source>
        <dbReference type="ARBA" id="ARBA00023242"/>
    </source>
</evidence>
<dbReference type="GO" id="GO:0006364">
    <property type="term" value="P:rRNA processing"/>
    <property type="evidence" value="ECO:0007669"/>
    <property type="project" value="TreeGrafter"/>
</dbReference>
<dbReference type="FunFam" id="3.30.70.1730:FF:000005">
    <property type="entry name" value="Ribosome assembly factor mrt4"/>
    <property type="match status" value="1"/>
</dbReference>
<feature type="region of interest" description="Disordered" evidence="7">
    <location>
        <begin position="253"/>
        <end position="357"/>
    </location>
</feature>
<evidence type="ECO:0000313" key="10">
    <source>
        <dbReference type="Proteomes" id="UP000827092"/>
    </source>
</evidence>
<dbReference type="InterPro" id="IPR051742">
    <property type="entry name" value="Ribosome_Assembly_uL10"/>
</dbReference>
<feature type="compositionally biased region" description="Basic and acidic residues" evidence="7">
    <location>
        <begin position="337"/>
        <end position="357"/>
    </location>
</feature>
<gene>
    <name evidence="9" type="ORF">JTE90_019172</name>
</gene>
<dbReference type="GO" id="GO:0003723">
    <property type="term" value="F:RNA binding"/>
    <property type="evidence" value="ECO:0007669"/>
    <property type="project" value="TreeGrafter"/>
</dbReference>
<keyword evidence="4 6" id="KW-0963">Cytoplasm</keyword>
<dbReference type="InterPro" id="IPR001790">
    <property type="entry name" value="Ribosomal_uL10"/>
</dbReference>
<dbReference type="Gene3D" id="3.30.70.1730">
    <property type="match status" value="1"/>
</dbReference>
<dbReference type="PANTHER" id="PTHR45841:SF1">
    <property type="entry name" value="MRNA TURNOVER PROTEIN 4 HOMOLOG"/>
    <property type="match status" value="1"/>
</dbReference>
<keyword evidence="6" id="KW-0690">Ribosome biogenesis</keyword>
<comment type="subcellular location">
    <subcellularLocation>
        <location evidence="6">Cytoplasm</location>
    </subcellularLocation>
    <subcellularLocation>
        <location evidence="6">Nucleus</location>
        <location evidence="6">Nucleolus</location>
    </subcellularLocation>
</comment>
<evidence type="ECO:0000256" key="6">
    <source>
        <dbReference type="RuleBase" id="RU364039"/>
    </source>
</evidence>
<evidence type="ECO:0000256" key="2">
    <source>
        <dbReference type="ARBA" id="ARBA00008889"/>
    </source>
</evidence>
<dbReference type="SUPFAM" id="SSF160369">
    <property type="entry name" value="Ribosomal protein L10-like"/>
    <property type="match status" value="1"/>
</dbReference>
<dbReference type="PANTHER" id="PTHR45841">
    <property type="entry name" value="MRNA TURNOVER PROTEIN 4 MRTO4"/>
    <property type="match status" value="1"/>
</dbReference>
<dbReference type="GO" id="GO:0005737">
    <property type="term" value="C:cytoplasm"/>
    <property type="evidence" value="ECO:0007669"/>
    <property type="project" value="UniProtKB-SubCell"/>
</dbReference>
<feature type="region of interest" description="Disordered" evidence="7">
    <location>
        <begin position="370"/>
        <end position="413"/>
    </location>
</feature>
<keyword evidence="5 6" id="KW-0539">Nucleus</keyword>
<dbReference type="EMBL" id="JAFNEN010000275">
    <property type="protein sequence ID" value="KAG8187283.1"/>
    <property type="molecule type" value="Genomic_DNA"/>
</dbReference>
<evidence type="ECO:0000313" key="9">
    <source>
        <dbReference type="EMBL" id="KAG8187283.1"/>
    </source>
</evidence>
<proteinExistence type="inferred from homology"/>
<dbReference type="CDD" id="cd05796">
    <property type="entry name" value="Ribosomal_P0_like"/>
    <property type="match status" value="1"/>
</dbReference>
<name>A0AAV6UUH2_9ARAC</name>
<comment type="similarity">
    <text evidence="2 6">Belongs to the universal ribosomal protein uL10 family.</text>
</comment>
<dbReference type="Pfam" id="PF00466">
    <property type="entry name" value="Ribosomal_L10"/>
    <property type="match status" value="1"/>
</dbReference>
<accession>A0AAV6UUH2</accession>
<feature type="compositionally biased region" description="Basic residues" evidence="7">
    <location>
        <begin position="402"/>
        <end position="413"/>
    </location>
</feature>
<feature type="compositionally biased region" description="Acidic residues" evidence="7">
    <location>
        <begin position="292"/>
        <end position="336"/>
    </location>
</feature>
<dbReference type="Proteomes" id="UP000827092">
    <property type="component" value="Unassembled WGS sequence"/>
</dbReference>
<dbReference type="FunFam" id="3.90.105.20:FF:000003">
    <property type="entry name" value="Ribosome assembly factor mrt4"/>
    <property type="match status" value="1"/>
</dbReference>
<dbReference type="GO" id="GO:0005730">
    <property type="term" value="C:nucleolus"/>
    <property type="evidence" value="ECO:0007669"/>
    <property type="project" value="UniProtKB-SubCell"/>
</dbReference>